<keyword evidence="9 16" id="KW-0067">ATP-binding</keyword>
<evidence type="ECO:0000256" key="9">
    <source>
        <dbReference type="ARBA" id="ARBA00022840"/>
    </source>
</evidence>
<evidence type="ECO:0000256" key="3">
    <source>
        <dbReference type="ARBA" id="ARBA00004713"/>
    </source>
</evidence>
<evidence type="ECO:0000256" key="8">
    <source>
        <dbReference type="ARBA" id="ARBA00022777"/>
    </source>
</evidence>
<evidence type="ECO:0000256" key="10">
    <source>
        <dbReference type="ARBA" id="ARBA00023268"/>
    </source>
</evidence>
<evidence type="ECO:0000256" key="13">
    <source>
        <dbReference type="ARBA" id="ARBA00052873"/>
    </source>
</evidence>
<feature type="domain" description="Carbohydrate kinase PfkB" evidence="17">
    <location>
        <begin position="11"/>
        <end position="306"/>
    </location>
</feature>
<evidence type="ECO:0000259" key="18">
    <source>
        <dbReference type="Pfam" id="PF01467"/>
    </source>
</evidence>
<dbReference type="eggNOG" id="COG0615">
    <property type="taxonomic scope" value="Bacteria"/>
</dbReference>
<evidence type="ECO:0000256" key="14">
    <source>
        <dbReference type="ARBA" id="ARBA00060955"/>
    </source>
</evidence>
<feature type="binding site" evidence="16">
    <location>
        <begin position="195"/>
        <end position="198"/>
    </location>
    <ligand>
        <name>ATP</name>
        <dbReference type="ChEBI" id="CHEBI:30616"/>
    </ligand>
</feature>
<evidence type="ECO:0000256" key="16">
    <source>
        <dbReference type="HAMAP-Rule" id="MF_01603"/>
    </source>
</evidence>
<evidence type="ECO:0000256" key="5">
    <source>
        <dbReference type="ARBA" id="ARBA00022679"/>
    </source>
</evidence>
<comment type="function">
    <text evidence="2 16">Catalyzes the ADP transfer from ATP to D-glycero-beta-D-manno-heptose 1-phosphate, yielding ADP-D-glycero-beta-D-manno-heptose.</text>
</comment>
<keyword evidence="11 16" id="KW-0119">Carbohydrate metabolism</keyword>
<dbReference type="GO" id="GO:0033786">
    <property type="term" value="F:heptose-1-phosphate adenylyltransferase activity"/>
    <property type="evidence" value="ECO:0007669"/>
    <property type="project" value="UniProtKB-UniRule"/>
</dbReference>
<dbReference type="GO" id="GO:0016773">
    <property type="term" value="F:phosphotransferase activity, alcohol group as acceptor"/>
    <property type="evidence" value="ECO:0007669"/>
    <property type="project" value="InterPro"/>
</dbReference>
<dbReference type="NCBIfam" id="TIGR00125">
    <property type="entry name" value="cyt_tran_rel"/>
    <property type="match status" value="1"/>
</dbReference>
<comment type="pathway">
    <text evidence="16">Nucleotide-sugar biosynthesis; ADP-L-glycero-beta-D-manno-heptose biosynthesis; ADP-L-glycero-beta-D-manno-heptose from D-glycero-beta-D-manno-heptose 7-phosphate: step 3/4.</text>
</comment>
<keyword evidence="5 16" id="KW-0808">Transferase</keyword>
<gene>
    <name evidence="16" type="primary">hldE</name>
    <name evidence="19" type="ORF">GV64_07990</name>
</gene>
<dbReference type="InterPro" id="IPR029056">
    <property type="entry name" value="Ribokinase-like"/>
</dbReference>
<dbReference type="eggNOG" id="COG2870">
    <property type="taxonomic scope" value="Bacteria"/>
</dbReference>
<dbReference type="InterPro" id="IPR004821">
    <property type="entry name" value="Cyt_trans-like"/>
</dbReference>
<evidence type="ECO:0000256" key="12">
    <source>
        <dbReference type="ARBA" id="ARBA00047428"/>
    </source>
</evidence>
<proteinExistence type="inferred from homology"/>
<dbReference type="SUPFAM" id="SSF53613">
    <property type="entry name" value="Ribokinase-like"/>
    <property type="match status" value="1"/>
</dbReference>
<comment type="catalytic activity">
    <reaction evidence="13 16">
        <text>D-glycero-beta-D-manno-heptose 7-phosphate + ATP = D-glycero-beta-D-manno-heptose 1,7-bisphosphate + ADP + H(+)</text>
        <dbReference type="Rhea" id="RHEA:27473"/>
        <dbReference type="ChEBI" id="CHEBI:15378"/>
        <dbReference type="ChEBI" id="CHEBI:30616"/>
        <dbReference type="ChEBI" id="CHEBI:60204"/>
        <dbReference type="ChEBI" id="CHEBI:60208"/>
        <dbReference type="ChEBI" id="CHEBI:456216"/>
        <dbReference type="EC" id="2.7.1.167"/>
    </reaction>
</comment>
<organism evidence="19 20">
    <name type="scientific">Endozoicomonas elysicola</name>
    <dbReference type="NCBI Taxonomy" id="305900"/>
    <lineage>
        <taxon>Bacteria</taxon>
        <taxon>Pseudomonadati</taxon>
        <taxon>Pseudomonadota</taxon>
        <taxon>Gammaproteobacteria</taxon>
        <taxon>Oceanospirillales</taxon>
        <taxon>Endozoicomonadaceae</taxon>
        <taxon>Endozoicomonas</taxon>
    </lineage>
</organism>
<feature type="region of interest" description="Cytidylyltransferase" evidence="16">
    <location>
        <begin position="344"/>
        <end position="480"/>
    </location>
</feature>
<dbReference type="NCBIfam" id="TIGR02199">
    <property type="entry name" value="rfaE_dom_II"/>
    <property type="match status" value="1"/>
</dbReference>
<dbReference type="HAMAP" id="MF_01603">
    <property type="entry name" value="HldE"/>
    <property type="match status" value="1"/>
</dbReference>
<feature type="domain" description="Cytidyltransferase-like" evidence="18">
    <location>
        <begin position="344"/>
        <end position="438"/>
    </location>
</feature>
<dbReference type="GO" id="GO:0097171">
    <property type="term" value="P:ADP-L-glycero-beta-D-manno-heptose biosynthetic process"/>
    <property type="evidence" value="ECO:0007669"/>
    <property type="project" value="UniProtKB-UniPathway"/>
</dbReference>
<dbReference type="UniPathway" id="UPA00356">
    <property type="reaction ID" value="UER00437"/>
</dbReference>
<dbReference type="InterPro" id="IPR011914">
    <property type="entry name" value="RfaE_dom_II"/>
</dbReference>
<dbReference type="NCBIfam" id="NF008454">
    <property type="entry name" value="PRK11316.1"/>
    <property type="match status" value="1"/>
</dbReference>
<dbReference type="EMBL" id="JOJP01000001">
    <property type="protein sequence ID" value="KEI70686.1"/>
    <property type="molecule type" value="Genomic_DNA"/>
</dbReference>
<dbReference type="Gene3D" id="3.40.50.620">
    <property type="entry name" value="HUPs"/>
    <property type="match status" value="1"/>
</dbReference>
<comment type="caution">
    <text evidence="19">The sequence shown here is derived from an EMBL/GenBank/DDBJ whole genome shotgun (WGS) entry which is preliminary data.</text>
</comment>
<protein>
    <recommendedName>
        <fullName evidence="16">Bifunctional protein HldE</fullName>
    </recommendedName>
    <domain>
        <recommendedName>
            <fullName evidence="16">D-beta-D-heptose 7-phosphate kinase</fullName>
            <ecNumber evidence="16">2.7.1.167</ecNumber>
        </recommendedName>
        <alternativeName>
            <fullName evidence="16">D-beta-D-heptose 7-phosphotransferase</fullName>
        </alternativeName>
        <alternativeName>
            <fullName evidence="16">D-glycero-beta-D-manno-heptose-7-phosphate kinase</fullName>
        </alternativeName>
    </domain>
    <domain>
        <recommendedName>
            <fullName evidence="16">D-beta-D-heptose 1-phosphate adenylyltransferase</fullName>
            <ecNumber evidence="16">2.7.7.70</ecNumber>
        </recommendedName>
        <alternativeName>
            <fullName evidence="16">D-glycero-beta-D-manno-heptose 1-phosphate adenylyltransferase</fullName>
        </alternativeName>
    </domain>
</protein>
<dbReference type="InterPro" id="IPR023030">
    <property type="entry name" value="Bifunc_HldE"/>
</dbReference>
<evidence type="ECO:0000256" key="6">
    <source>
        <dbReference type="ARBA" id="ARBA00022695"/>
    </source>
</evidence>
<comment type="pathway">
    <text evidence="16">Nucleotide-sugar biosynthesis; ADP-L-glycero-beta-D-manno-heptose biosynthesis; ADP-L-glycero-beta-D-manno-heptose from D-glycero-beta-D-manno-heptose 7-phosphate: step 1/4.</text>
</comment>
<dbReference type="PANTHER" id="PTHR46969">
    <property type="entry name" value="BIFUNCTIONAL PROTEIN HLDE"/>
    <property type="match status" value="1"/>
</dbReference>
<dbReference type="InterPro" id="IPR011913">
    <property type="entry name" value="RfaE_dom_I"/>
</dbReference>
<dbReference type="UniPathway" id="UPA00958"/>
<dbReference type="RefSeq" id="WP_020580705.1">
    <property type="nucleotide sequence ID" value="NZ_JOJP01000001.1"/>
</dbReference>
<dbReference type="Proteomes" id="UP000027997">
    <property type="component" value="Unassembled WGS sequence"/>
</dbReference>
<dbReference type="AlphaFoldDB" id="A0A081K960"/>
<comment type="catalytic activity">
    <reaction evidence="12 16">
        <text>D-glycero-beta-D-manno-heptose 1-phosphate + ATP + H(+) = ADP-D-glycero-beta-D-manno-heptose + diphosphate</text>
        <dbReference type="Rhea" id="RHEA:27465"/>
        <dbReference type="ChEBI" id="CHEBI:15378"/>
        <dbReference type="ChEBI" id="CHEBI:30616"/>
        <dbReference type="ChEBI" id="CHEBI:33019"/>
        <dbReference type="ChEBI" id="CHEBI:59967"/>
        <dbReference type="ChEBI" id="CHEBI:61593"/>
        <dbReference type="EC" id="2.7.7.70"/>
    </reaction>
</comment>
<keyword evidence="20" id="KW-1185">Reference proteome</keyword>
<dbReference type="GO" id="GO:0005829">
    <property type="term" value="C:cytosol"/>
    <property type="evidence" value="ECO:0007669"/>
    <property type="project" value="TreeGrafter"/>
</dbReference>
<dbReference type="STRING" id="305900.GV64_07990"/>
<dbReference type="CDD" id="cd01172">
    <property type="entry name" value="RfaE_like"/>
    <property type="match status" value="1"/>
</dbReference>
<dbReference type="PROSITE" id="PS00583">
    <property type="entry name" value="PFKB_KINASES_1"/>
    <property type="match status" value="1"/>
</dbReference>
<dbReference type="GO" id="GO:0033785">
    <property type="term" value="F:heptose 7-phosphate kinase activity"/>
    <property type="evidence" value="ECO:0007669"/>
    <property type="project" value="UniProtKB-UniRule"/>
</dbReference>
<dbReference type="PANTHER" id="PTHR46969:SF1">
    <property type="entry name" value="BIFUNCTIONAL PROTEIN HLDE"/>
    <property type="match status" value="1"/>
</dbReference>
<name>A0A081K960_9GAMM</name>
<evidence type="ECO:0000256" key="11">
    <source>
        <dbReference type="ARBA" id="ARBA00023277"/>
    </source>
</evidence>
<dbReference type="EC" id="2.7.1.167" evidence="16"/>
<comment type="function">
    <text evidence="1 16">Catalyzes the phosphorylation of D-glycero-D-manno-heptose 7-phosphate at the C-1 position to selectively form D-glycero-beta-D-manno-heptose-1,7-bisphosphate.</text>
</comment>
<keyword evidence="8 16" id="KW-0418">Kinase</keyword>
<evidence type="ECO:0000256" key="2">
    <source>
        <dbReference type="ARBA" id="ARBA00003753"/>
    </source>
</evidence>
<dbReference type="Pfam" id="PF00294">
    <property type="entry name" value="PfkB"/>
    <property type="match status" value="1"/>
</dbReference>
<keyword evidence="10 16" id="KW-0511">Multifunctional enzyme</keyword>
<dbReference type="GO" id="GO:0009244">
    <property type="term" value="P:lipopolysaccharide core region biosynthetic process"/>
    <property type="evidence" value="ECO:0007669"/>
    <property type="project" value="UniProtKB-UniPathway"/>
</dbReference>
<accession>A0A081K960</accession>
<dbReference type="FunFam" id="3.40.50.620:FF:000028">
    <property type="entry name" value="Bifunctional protein HldE"/>
    <property type="match status" value="1"/>
</dbReference>
<evidence type="ECO:0000313" key="19">
    <source>
        <dbReference type="EMBL" id="KEI70686.1"/>
    </source>
</evidence>
<feature type="region of interest" description="Ribokinase" evidence="16">
    <location>
        <begin position="1"/>
        <end position="318"/>
    </location>
</feature>
<evidence type="ECO:0000259" key="17">
    <source>
        <dbReference type="Pfam" id="PF00294"/>
    </source>
</evidence>
<comment type="pathway">
    <text evidence="3">Bacterial outer membrane biogenesis; LPS core biosynthesis.</text>
</comment>
<evidence type="ECO:0000256" key="7">
    <source>
        <dbReference type="ARBA" id="ARBA00022741"/>
    </source>
</evidence>
<keyword evidence="6 16" id="KW-0548">Nucleotidyltransferase</keyword>
<dbReference type="InterPro" id="IPR011611">
    <property type="entry name" value="PfkB_dom"/>
</dbReference>
<dbReference type="FunFam" id="3.40.1190.20:FF:000002">
    <property type="entry name" value="Bifunctional protein HldE"/>
    <property type="match status" value="1"/>
</dbReference>
<evidence type="ECO:0000313" key="20">
    <source>
        <dbReference type="Proteomes" id="UP000027997"/>
    </source>
</evidence>
<evidence type="ECO:0000256" key="4">
    <source>
        <dbReference type="ARBA" id="ARBA00011738"/>
    </source>
</evidence>
<dbReference type="GO" id="GO:0005524">
    <property type="term" value="F:ATP binding"/>
    <property type="evidence" value="ECO:0007669"/>
    <property type="project" value="UniProtKB-UniRule"/>
</dbReference>
<dbReference type="SUPFAM" id="SSF52374">
    <property type="entry name" value="Nucleotidylyl transferase"/>
    <property type="match status" value="1"/>
</dbReference>
<feature type="active site" evidence="16">
    <location>
        <position position="264"/>
    </location>
</feature>
<evidence type="ECO:0000256" key="15">
    <source>
        <dbReference type="ARBA" id="ARBA00061122"/>
    </source>
</evidence>
<dbReference type="InterPro" id="IPR002173">
    <property type="entry name" value="Carboh/pur_kinase_PfkB_CS"/>
</dbReference>
<sequence>MKLTIPRFDLAKVLVIGDIMLDRYWHGATSRISPEAPVPVVKVGQIEDRPGGAGNVALNIATLGAPAWVIGATGDDEAADALQTRLEAAGIYCSFARIPGVPTITKLRVISQHQQLIRLDHEEAFDGLSPDVIEEKAIQLIQNLGAIVLSDYGKGTLQGCQQLIRLARSHNIPVLVDPKGTSFERYRGATVITPNLKEFETIVGPCRSEEELVSKGQQLLKDLELGALLITRSEHGMTLIRQNEPEVHFPARAREVFDVTGAGDTVISVLAASLAAGCGMPQAAGLANIAAGIVVAKLGTASVSMPELRREVNRELGAERGAVSPEQLMVAVEDARAHGEKVVFTNGCFDILHAGHVGYLEQARKQGDRLILAINGDESVTRLKGEGRPINPVDRRMAVLAGLEAVDWVVSFDEDTPEDLIRTIKPDVLVKGGDYSLDQVVGAPIVHEYGGEVKVLAFLDNCSTTAIVDKIRDEKEAQPA</sequence>
<dbReference type="Pfam" id="PF01467">
    <property type="entry name" value="CTP_transf_like"/>
    <property type="match status" value="1"/>
</dbReference>
<keyword evidence="7 16" id="KW-0547">Nucleotide-binding</keyword>
<dbReference type="Gene3D" id="3.40.1190.20">
    <property type="match status" value="1"/>
</dbReference>
<reference evidence="19 20" key="1">
    <citation type="submission" date="2014-06" db="EMBL/GenBank/DDBJ databases">
        <title>Whole Genome Sequences of Three Symbiotic Endozoicomonas Bacteria.</title>
        <authorList>
            <person name="Neave M.J."/>
            <person name="Apprill A."/>
            <person name="Voolstra C.R."/>
        </authorList>
    </citation>
    <scope>NUCLEOTIDE SEQUENCE [LARGE SCALE GENOMIC DNA]</scope>
    <source>
        <strain evidence="19 20">DSM 22380</strain>
    </source>
</reference>
<comment type="similarity">
    <text evidence="15 16">In the C-terminal section; belongs to the cytidylyltransferase family.</text>
</comment>
<comment type="subunit">
    <text evidence="4 16">Homodimer.</text>
</comment>
<evidence type="ECO:0000256" key="1">
    <source>
        <dbReference type="ARBA" id="ARBA00002319"/>
    </source>
</evidence>
<comment type="similarity">
    <text evidence="14 16">In the N-terminal section; belongs to the carbohydrate kinase PfkB family.</text>
</comment>
<dbReference type="InterPro" id="IPR014729">
    <property type="entry name" value="Rossmann-like_a/b/a_fold"/>
</dbReference>
<dbReference type="EC" id="2.7.7.70" evidence="16"/>
<dbReference type="NCBIfam" id="TIGR02198">
    <property type="entry name" value="rfaE_dom_I"/>
    <property type="match status" value="1"/>
</dbReference>